<dbReference type="Pfam" id="PF00075">
    <property type="entry name" value="RNase_H"/>
    <property type="match status" value="1"/>
</dbReference>
<evidence type="ECO:0000256" key="6">
    <source>
        <dbReference type="ARBA" id="ARBA00017721"/>
    </source>
</evidence>
<keyword evidence="7" id="KW-0540">Nuclease</keyword>
<comment type="function">
    <text evidence="3">Endonuclease that specifically degrades the RNA of RNA-DNA hybrids.</text>
</comment>
<dbReference type="PANTHER" id="PTHR10642:SF26">
    <property type="entry name" value="RIBONUCLEASE H1"/>
    <property type="match status" value="1"/>
</dbReference>
<dbReference type="InterPro" id="IPR011320">
    <property type="entry name" value="RNase_H1_N"/>
</dbReference>
<dbReference type="OrthoDB" id="128665at2759"/>
<name>A0A8H4EI08_GIGMA</name>
<dbReference type="AlphaFoldDB" id="A0A8H4EI08"/>
<dbReference type="Gene3D" id="3.40.970.10">
    <property type="entry name" value="Ribonuclease H1, N-terminal domain"/>
    <property type="match status" value="1"/>
</dbReference>
<evidence type="ECO:0000256" key="9">
    <source>
        <dbReference type="ARBA" id="ARBA00022759"/>
    </source>
</evidence>
<dbReference type="PIRSF" id="PIRSF036852">
    <property type="entry name" value="Ribonuclease_H1_euk"/>
    <property type="match status" value="1"/>
</dbReference>
<comment type="cofactor">
    <cofactor evidence="2">
        <name>Mg(2+)</name>
        <dbReference type="ChEBI" id="CHEBI:18420"/>
    </cofactor>
</comment>
<dbReference type="GO" id="GO:0003676">
    <property type="term" value="F:nucleic acid binding"/>
    <property type="evidence" value="ECO:0007669"/>
    <property type="project" value="InterPro"/>
</dbReference>
<dbReference type="InterPro" id="IPR009027">
    <property type="entry name" value="Ribosomal_bL9/RNase_H1_N"/>
</dbReference>
<dbReference type="EC" id="3.1.26.4" evidence="5"/>
<dbReference type="EMBL" id="WTPW01000714">
    <property type="protein sequence ID" value="KAF0486144.1"/>
    <property type="molecule type" value="Genomic_DNA"/>
</dbReference>
<dbReference type="InterPro" id="IPR050092">
    <property type="entry name" value="RNase_H"/>
</dbReference>
<keyword evidence="8" id="KW-0479">Metal-binding</keyword>
<reference evidence="13 14" key="1">
    <citation type="journal article" date="2019" name="Environ. Microbiol.">
        <title>At the nexus of three kingdoms: the genome of the mycorrhizal fungus Gigaspora margarita provides insights into plant, endobacterial and fungal interactions.</title>
        <authorList>
            <person name="Venice F."/>
            <person name="Ghignone S."/>
            <person name="Salvioli di Fossalunga A."/>
            <person name="Amselem J."/>
            <person name="Novero M."/>
            <person name="Xianan X."/>
            <person name="Sedzielewska Toro K."/>
            <person name="Morin E."/>
            <person name="Lipzen A."/>
            <person name="Grigoriev I.V."/>
            <person name="Henrissat B."/>
            <person name="Martin F.M."/>
            <person name="Bonfante P."/>
        </authorList>
    </citation>
    <scope>NUCLEOTIDE SEQUENCE [LARGE SCALE GENOMIC DNA]</scope>
    <source>
        <strain evidence="13 14">BEG34</strain>
    </source>
</reference>
<evidence type="ECO:0000256" key="5">
    <source>
        <dbReference type="ARBA" id="ARBA00012180"/>
    </source>
</evidence>
<dbReference type="SUPFAM" id="SSF55658">
    <property type="entry name" value="L9 N-domain-like"/>
    <property type="match status" value="1"/>
</dbReference>
<dbReference type="SUPFAM" id="SSF53098">
    <property type="entry name" value="Ribonuclease H-like"/>
    <property type="match status" value="1"/>
</dbReference>
<keyword evidence="10" id="KW-0378">Hydrolase</keyword>
<comment type="catalytic activity">
    <reaction evidence="1">
        <text>Endonucleolytic cleavage to 5'-phosphomonoester.</text>
        <dbReference type="EC" id="3.1.26.4"/>
    </reaction>
</comment>
<evidence type="ECO:0000313" key="14">
    <source>
        <dbReference type="Proteomes" id="UP000439903"/>
    </source>
</evidence>
<feature type="domain" description="RNase H type-1" evidence="12">
    <location>
        <begin position="61"/>
        <end position="208"/>
    </location>
</feature>
<dbReference type="PANTHER" id="PTHR10642">
    <property type="entry name" value="RIBONUCLEASE H1"/>
    <property type="match status" value="1"/>
</dbReference>
<proteinExistence type="inferred from homology"/>
<gene>
    <name evidence="13" type="ORF">F8M41_022718</name>
</gene>
<evidence type="ECO:0000256" key="3">
    <source>
        <dbReference type="ARBA" id="ARBA00004065"/>
    </source>
</evidence>
<evidence type="ECO:0000256" key="8">
    <source>
        <dbReference type="ARBA" id="ARBA00022723"/>
    </source>
</evidence>
<dbReference type="Proteomes" id="UP000439903">
    <property type="component" value="Unassembled WGS sequence"/>
</dbReference>
<dbReference type="CDD" id="cd09280">
    <property type="entry name" value="RNase_HI_eukaryote_like"/>
    <property type="match status" value="1"/>
</dbReference>
<evidence type="ECO:0000256" key="2">
    <source>
        <dbReference type="ARBA" id="ARBA00001946"/>
    </source>
</evidence>
<dbReference type="PROSITE" id="PS50879">
    <property type="entry name" value="RNASE_H_1"/>
    <property type="match status" value="1"/>
</dbReference>
<dbReference type="InterPro" id="IPR012337">
    <property type="entry name" value="RNaseH-like_sf"/>
</dbReference>
<dbReference type="GO" id="GO:0004523">
    <property type="term" value="F:RNA-DNA hybrid ribonuclease activity"/>
    <property type="evidence" value="ECO:0007669"/>
    <property type="project" value="UniProtKB-EC"/>
</dbReference>
<dbReference type="GO" id="GO:0000287">
    <property type="term" value="F:magnesium ion binding"/>
    <property type="evidence" value="ECO:0007669"/>
    <property type="project" value="InterPro"/>
</dbReference>
<evidence type="ECO:0000259" key="12">
    <source>
        <dbReference type="PROSITE" id="PS50879"/>
    </source>
</evidence>
<keyword evidence="11" id="KW-0460">Magnesium</keyword>
<evidence type="ECO:0000256" key="10">
    <source>
        <dbReference type="ARBA" id="ARBA00022801"/>
    </source>
</evidence>
<keyword evidence="9" id="KW-0255">Endonuclease</keyword>
<dbReference type="InterPro" id="IPR017067">
    <property type="entry name" value="RNase_H1_euk"/>
</dbReference>
<comment type="caution">
    <text evidence="13">The sequence shown here is derived from an EMBL/GenBank/DDBJ whole genome shotgun (WGS) entry which is preliminary data.</text>
</comment>
<dbReference type="Pfam" id="PF01693">
    <property type="entry name" value="Cauli_VI"/>
    <property type="match status" value="1"/>
</dbReference>
<dbReference type="FunFam" id="3.40.970.10:FF:000002">
    <property type="entry name" value="Ribonuclease H"/>
    <property type="match status" value="1"/>
</dbReference>
<dbReference type="InterPro" id="IPR002156">
    <property type="entry name" value="RNaseH_domain"/>
</dbReference>
<dbReference type="GO" id="GO:0043137">
    <property type="term" value="P:DNA replication, removal of RNA primer"/>
    <property type="evidence" value="ECO:0007669"/>
    <property type="project" value="TreeGrafter"/>
</dbReference>
<dbReference type="Gene3D" id="3.30.420.10">
    <property type="entry name" value="Ribonuclease H-like superfamily/Ribonuclease H"/>
    <property type="match status" value="1"/>
</dbReference>
<comment type="similarity">
    <text evidence="4">Belongs to the RNase H family.</text>
</comment>
<evidence type="ECO:0000256" key="7">
    <source>
        <dbReference type="ARBA" id="ARBA00022722"/>
    </source>
</evidence>
<accession>A0A8H4EI08</accession>
<dbReference type="InterPro" id="IPR037056">
    <property type="entry name" value="RNase_H1_N_sf"/>
</dbReference>
<protein>
    <recommendedName>
        <fullName evidence="6">Ribonuclease H</fullName>
        <ecNumber evidence="5">3.1.26.4</ecNumber>
    </recommendedName>
</protein>
<evidence type="ECO:0000256" key="1">
    <source>
        <dbReference type="ARBA" id="ARBA00000077"/>
    </source>
</evidence>
<dbReference type="InterPro" id="IPR036397">
    <property type="entry name" value="RNaseH_sf"/>
</dbReference>
<sequence>MTKSKPGYYAVLNDSAKGIYKTWEECKAQVSKFPNAQYKKFYDINEAQNFIEGKNDIVKNDINGLQVWTDGSAFENGTTNARAGIGVFWKDNDTQNLSERVPDDQTNNRAEIFAIIRAIEICNDKVKPLNIMTDSKYVINTIEYWIKNWKRNNYISYHNKLIKNSDLFKRLKLLIDYRIGTVKFIHVRGYMGNYGNEQADRLAKEDSLKECIINNNFITHRVKITDYFNKEK</sequence>
<organism evidence="13 14">
    <name type="scientific">Gigaspora margarita</name>
    <dbReference type="NCBI Taxonomy" id="4874"/>
    <lineage>
        <taxon>Eukaryota</taxon>
        <taxon>Fungi</taxon>
        <taxon>Fungi incertae sedis</taxon>
        <taxon>Mucoromycota</taxon>
        <taxon>Glomeromycotina</taxon>
        <taxon>Glomeromycetes</taxon>
        <taxon>Diversisporales</taxon>
        <taxon>Gigasporaceae</taxon>
        <taxon>Gigaspora</taxon>
    </lineage>
</organism>
<evidence type="ECO:0000313" key="13">
    <source>
        <dbReference type="EMBL" id="KAF0486144.1"/>
    </source>
</evidence>
<evidence type="ECO:0000256" key="11">
    <source>
        <dbReference type="ARBA" id="ARBA00022842"/>
    </source>
</evidence>
<evidence type="ECO:0000256" key="4">
    <source>
        <dbReference type="ARBA" id="ARBA00005300"/>
    </source>
</evidence>
<keyword evidence="14" id="KW-1185">Reference proteome</keyword>